<keyword evidence="2" id="KW-0853">WD repeat</keyword>
<evidence type="ECO:0000256" key="3">
    <source>
        <dbReference type="ARBA" id="ARBA00022737"/>
    </source>
</evidence>
<dbReference type="GO" id="GO:0017183">
    <property type="term" value="P:protein histidyl modification to diphthamide"/>
    <property type="evidence" value="ECO:0007669"/>
    <property type="project" value="EnsemblFungi"/>
</dbReference>
<dbReference type="PANTHER" id="PTHR46042">
    <property type="entry name" value="DIPHTHINE METHYLTRANSFERASE"/>
    <property type="match status" value="1"/>
</dbReference>
<comment type="pathway">
    <text evidence="1">Protein modification; peptidyl-diphthamide biosynthesis.</text>
</comment>
<keyword evidence="3" id="KW-0677">Repeat</keyword>
<organism evidence="7 8">
    <name type="scientific">Babjeviella inositovora NRRL Y-12698</name>
    <dbReference type="NCBI Taxonomy" id="984486"/>
    <lineage>
        <taxon>Eukaryota</taxon>
        <taxon>Fungi</taxon>
        <taxon>Dikarya</taxon>
        <taxon>Ascomycota</taxon>
        <taxon>Saccharomycotina</taxon>
        <taxon>Pichiomycetes</taxon>
        <taxon>Serinales incertae sedis</taxon>
        <taxon>Babjeviella</taxon>
    </lineage>
</organism>
<keyword evidence="8" id="KW-1185">Reference proteome</keyword>
<dbReference type="EC" id="3.1.1.97" evidence="5"/>
<evidence type="ECO:0000256" key="5">
    <source>
        <dbReference type="ARBA" id="ARBA00039131"/>
    </source>
</evidence>
<evidence type="ECO:0000313" key="8">
    <source>
        <dbReference type="Proteomes" id="UP000094336"/>
    </source>
</evidence>
<dbReference type="GO" id="GO:0061685">
    <property type="term" value="F:diphthine methylesterase activity"/>
    <property type="evidence" value="ECO:0007669"/>
    <property type="project" value="UniProtKB-EC"/>
</dbReference>
<dbReference type="Proteomes" id="UP000094336">
    <property type="component" value="Unassembled WGS sequence"/>
</dbReference>
<evidence type="ECO:0000256" key="1">
    <source>
        <dbReference type="ARBA" id="ARBA00005156"/>
    </source>
</evidence>
<dbReference type="GeneID" id="30148751"/>
<protein>
    <recommendedName>
        <fullName evidence="5">methylated diphthine methylhydrolase</fullName>
        <ecNumber evidence="5">3.1.1.97</ecNumber>
    </recommendedName>
</protein>
<dbReference type="STRING" id="984486.A0A1E3QJQ8"/>
<dbReference type="SUPFAM" id="SSF101908">
    <property type="entry name" value="Putative isomerase YbhE"/>
    <property type="match status" value="1"/>
</dbReference>
<dbReference type="SMART" id="SM00320">
    <property type="entry name" value="WD40"/>
    <property type="match status" value="2"/>
</dbReference>
<comment type="catalytic activity">
    <reaction evidence="6">
        <text>diphthine methyl ester-[translation elongation factor 2] + H2O = diphthine-[translation elongation factor 2] + methanol + H(+)</text>
        <dbReference type="Rhea" id="RHEA:42656"/>
        <dbReference type="Rhea" id="RHEA-COMP:10172"/>
        <dbReference type="Rhea" id="RHEA-COMP:10173"/>
        <dbReference type="ChEBI" id="CHEBI:15377"/>
        <dbReference type="ChEBI" id="CHEBI:15378"/>
        <dbReference type="ChEBI" id="CHEBI:17790"/>
        <dbReference type="ChEBI" id="CHEBI:79005"/>
        <dbReference type="ChEBI" id="CHEBI:82696"/>
        <dbReference type="EC" id="3.1.1.97"/>
    </reaction>
</comment>
<evidence type="ECO:0000313" key="7">
    <source>
        <dbReference type="EMBL" id="ODQ77858.1"/>
    </source>
</evidence>
<dbReference type="InterPro" id="IPR001680">
    <property type="entry name" value="WD40_rpt"/>
</dbReference>
<dbReference type="InterPro" id="IPR052415">
    <property type="entry name" value="Diphthine_MTase"/>
</dbReference>
<sequence>MSLDTPIAQLLAKYTASLPPCCLRVHPEHKDIIFLGTYDLQKESGQRLGSVEVLRYDVERGNITLLNSIPTPSAILDLKFNPFNSSQFVTVHSTGNMTVWSTSDELVISQLHNAELFDDTNLITSVFFSPILENQLCVTLTGGPAGVVVEMQAFSTTHDMESWTCAFGGFQGLENVVFSGGDDSKLIAHDIRTAEYGTPIFQSRRIHDVGIVAILPATPGTNGRDSWRVANPYSLWTGSYDDNVKALDLRVLPPQELIPSIPPLVKQANNLGGGVWRLIPSPLQDDDRVLTCCMYDGARILEPGRGLAPSRYFKGTHESMCYGGDWSPDADYVVTCSFYDNVVQVWSPSSVE</sequence>
<proteinExistence type="inferred from homology"/>
<evidence type="ECO:0000256" key="2">
    <source>
        <dbReference type="ARBA" id="ARBA00022574"/>
    </source>
</evidence>
<gene>
    <name evidence="7" type="ORF">BABINDRAFT_172624</name>
</gene>
<dbReference type="PANTHER" id="PTHR46042:SF1">
    <property type="entry name" value="DIPHTHINE METHYLTRANSFERASE"/>
    <property type="match status" value="1"/>
</dbReference>
<dbReference type="Gene3D" id="2.130.10.10">
    <property type="entry name" value="YVTN repeat-like/Quinoprotein amine dehydrogenase"/>
    <property type="match status" value="1"/>
</dbReference>
<comment type="similarity">
    <text evidence="4">Belongs to the DPH7 family.</text>
</comment>
<dbReference type="InterPro" id="IPR015943">
    <property type="entry name" value="WD40/YVTN_repeat-like_dom_sf"/>
</dbReference>
<dbReference type="AlphaFoldDB" id="A0A1E3QJQ8"/>
<dbReference type="RefSeq" id="XP_018983186.1">
    <property type="nucleotide sequence ID" value="XM_019130898.1"/>
</dbReference>
<evidence type="ECO:0000256" key="6">
    <source>
        <dbReference type="ARBA" id="ARBA00047551"/>
    </source>
</evidence>
<accession>A0A1E3QJQ8</accession>
<dbReference type="GO" id="GO:0032456">
    <property type="term" value="P:endocytic recycling"/>
    <property type="evidence" value="ECO:0007669"/>
    <property type="project" value="EnsemblFungi"/>
</dbReference>
<name>A0A1E3QJQ8_9ASCO</name>
<dbReference type="GO" id="GO:0005768">
    <property type="term" value="C:endosome"/>
    <property type="evidence" value="ECO:0007669"/>
    <property type="project" value="EnsemblFungi"/>
</dbReference>
<reference evidence="8" key="1">
    <citation type="submission" date="2016-05" db="EMBL/GenBank/DDBJ databases">
        <title>Comparative genomics of biotechnologically important yeasts.</title>
        <authorList>
            <consortium name="DOE Joint Genome Institute"/>
            <person name="Riley R."/>
            <person name="Haridas S."/>
            <person name="Wolfe K.H."/>
            <person name="Lopes M.R."/>
            <person name="Hittinger C.T."/>
            <person name="Goker M."/>
            <person name="Salamov A."/>
            <person name="Wisecaver J."/>
            <person name="Long T.M."/>
            <person name="Aerts A.L."/>
            <person name="Barry K."/>
            <person name="Choi C."/>
            <person name="Clum A."/>
            <person name="Coughlan A.Y."/>
            <person name="Deshpande S."/>
            <person name="Douglass A.P."/>
            <person name="Hanson S.J."/>
            <person name="Klenk H.-P."/>
            <person name="Labutti K."/>
            <person name="Lapidus A."/>
            <person name="Lindquist E."/>
            <person name="Lipzen A."/>
            <person name="Meier-Kolthoff J.P."/>
            <person name="Ohm R.A."/>
            <person name="Otillar R.P."/>
            <person name="Pangilinan J."/>
            <person name="Peng Y."/>
            <person name="Rokas A."/>
            <person name="Rosa C.A."/>
            <person name="Scheuner C."/>
            <person name="Sibirny A.A."/>
            <person name="Slot J.C."/>
            <person name="Stielow J.B."/>
            <person name="Sun H."/>
            <person name="Kurtzman C.P."/>
            <person name="Blackwell M."/>
            <person name="Grigoriev I.V."/>
            <person name="Jeffries T.W."/>
        </authorList>
    </citation>
    <scope>NUCLEOTIDE SEQUENCE [LARGE SCALE GENOMIC DNA]</scope>
    <source>
        <strain evidence="8">NRRL Y-12698</strain>
    </source>
</reference>
<evidence type="ECO:0000256" key="4">
    <source>
        <dbReference type="ARBA" id="ARBA00038092"/>
    </source>
</evidence>
<dbReference type="EMBL" id="KV454438">
    <property type="protein sequence ID" value="ODQ77858.1"/>
    <property type="molecule type" value="Genomic_DNA"/>
</dbReference>
<dbReference type="OrthoDB" id="1930760at2759"/>